<feature type="transmembrane region" description="Helical" evidence="1">
    <location>
        <begin position="12"/>
        <end position="30"/>
    </location>
</feature>
<proteinExistence type="predicted"/>
<feature type="transmembrane region" description="Helical" evidence="1">
    <location>
        <begin position="50"/>
        <end position="67"/>
    </location>
</feature>
<accession>A0A919SCM1</accession>
<evidence type="ECO:0000256" key="1">
    <source>
        <dbReference type="SAM" id="Phobius"/>
    </source>
</evidence>
<sequence>MTRILGIELRRSAALGSALALAVAGTLLIFFAEGIDFSTGWIQLAMTQRLYLAVLWPLALAAGAWQARREHRSNVEELFGSTPRPRAQRTVPTLGAMGVAVVVGYLVMGIAGAVWIISTARYFPVAVLVVTAVGALALIAAVWLGLAVGRLLPSVATAPALGIAGLALLLLIPAATRPRGWLALVFSPIYEMNMPGAYATVPGRASAAQAIWLAALAVAAVLLFASGGWRIRVAALLPVVLGATLAIAVMPHRNRLVTDAIDPVARALVCTEDQPRVCVSRVHSGLLTEVTPKAREGLAVLAKLPDGPVEAHEDTTSYPDVYPAWRENVALLRVEAGPDGHVLEPSAIPADVAFGAFASPPGCEKPAGWPERLAAASWLLGREPVADEMSDPEVHGTAVQLWQSLRQLPEGEAKARVVALRRAALSCSVDEGMLAGTAR</sequence>
<evidence type="ECO:0000313" key="2">
    <source>
        <dbReference type="EMBL" id="GIM69272.1"/>
    </source>
</evidence>
<name>A0A919SCM1_9ACTN</name>
<evidence type="ECO:0000313" key="3">
    <source>
        <dbReference type="Proteomes" id="UP000681340"/>
    </source>
</evidence>
<dbReference type="AlphaFoldDB" id="A0A919SCM1"/>
<feature type="transmembrane region" description="Helical" evidence="1">
    <location>
        <begin position="231"/>
        <end position="250"/>
    </location>
</feature>
<keyword evidence="3" id="KW-1185">Reference proteome</keyword>
<reference evidence="2" key="1">
    <citation type="submission" date="2021-03" db="EMBL/GenBank/DDBJ databases">
        <title>Whole genome shotgun sequence of Actinoplanes auranticolor NBRC 12245.</title>
        <authorList>
            <person name="Komaki H."/>
            <person name="Tamura T."/>
        </authorList>
    </citation>
    <scope>NUCLEOTIDE SEQUENCE</scope>
    <source>
        <strain evidence="2">NBRC 12245</strain>
    </source>
</reference>
<dbReference type="EMBL" id="BOQL01000026">
    <property type="protein sequence ID" value="GIM69272.1"/>
    <property type="molecule type" value="Genomic_DNA"/>
</dbReference>
<keyword evidence="1" id="KW-0472">Membrane</keyword>
<dbReference type="RefSeq" id="WP_212989491.1">
    <property type="nucleotide sequence ID" value="NZ_BAABEA010000008.1"/>
</dbReference>
<protein>
    <submittedName>
        <fullName evidence="2">Uncharacterized protein</fullName>
    </submittedName>
</protein>
<keyword evidence="1" id="KW-0812">Transmembrane</keyword>
<gene>
    <name evidence="2" type="ORF">Aau02nite_35450</name>
</gene>
<comment type="caution">
    <text evidence="2">The sequence shown here is derived from an EMBL/GenBank/DDBJ whole genome shotgun (WGS) entry which is preliminary data.</text>
</comment>
<feature type="transmembrane region" description="Helical" evidence="1">
    <location>
        <begin position="94"/>
        <end position="117"/>
    </location>
</feature>
<organism evidence="2 3">
    <name type="scientific">Actinoplanes auranticolor</name>
    <dbReference type="NCBI Taxonomy" id="47988"/>
    <lineage>
        <taxon>Bacteria</taxon>
        <taxon>Bacillati</taxon>
        <taxon>Actinomycetota</taxon>
        <taxon>Actinomycetes</taxon>
        <taxon>Micromonosporales</taxon>
        <taxon>Micromonosporaceae</taxon>
        <taxon>Actinoplanes</taxon>
    </lineage>
</organism>
<feature type="transmembrane region" description="Helical" evidence="1">
    <location>
        <begin position="207"/>
        <end position="225"/>
    </location>
</feature>
<keyword evidence="1" id="KW-1133">Transmembrane helix</keyword>
<dbReference type="Proteomes" id="UP000681340">
    <property type="component" value="Unassembled WGS sequence"/>
</dbReference>
<feature type="transmembrane region" description="Helical" evidence="1">
    <location>
        <begin position="123"/>
        <end position="148"/>
    </location>
</feature>
<feature type="transmembrane region" description="Helical" evidence="1">
    <location>
        <begin position="155"/>
        <end position="175"/>
    </location>
</feature>